<protein>
    <submittedName>
        <fullName evidence="6">Metalloprotease</fullName>
    </submittedName>
</protein>
<keyword evidence="3 5" id="KW-1133">Transmembrane helix</keyword>
<keyword evidence="6" id="KW-0645">Protease</keyword>
<evidence type="ECO:0000256" key="2">
    <source>
        <dbReference type="ARBA" id="ARBA00022692"/>
    </source>
</evidence>
<reference evidence="6 7" key="1">
    <citation type="submission" date="2018-02" db="EMBL/GenBank/DDBJ databases">
        <title>Comparative genomes isolates from brazilian mangrove.</title>
        <authorList>
            <person name="Araujo J.E."/>
            <person name="Taketani R.G."/>
            <person name="Silva M.C.P."/>
            <person name="Loureco M.V."/>
            <person name="Andreote F.D."/>
        </authorList>
    </citation>
    <scope>NUCLEOTIDE SEQUENCE [LARGE SCALE GENOMIC DNA]</scope>
    <source>
        <strain evidence="6 7">Hex-1 MGV</strain>
    </source>
</reference>
<dbReference type="Pfam" id="PF04228">
    <property type="entry name" value="Zn_peptidase"/>
    <property type="match status" value="1"/>
</dbReference>
<sequence length="287" mass="31988">MRWRGRRGSENIEDRRSARGPVMMGGGGLIGIILVVVVILMGGDPRALLRMLVNQQQAGGGGGAPAQVDEKSDERAQFVSVVLADTEDVWAQQFQQLGKQYRDPKLVMFRDRVQSACGFQQAATGPFYCPLDQRVYIDLSFFDEMERGLGAGGDFAQAYVIAHEVGHHVQNLLGQSDEVHNMQQRVGEEEANRLSVRLELQADFYAGVWAHHAERNWDVLEEGDVEEALNAATAIGDDRLQKQSRGYVVPESFTHGTSKQRAKWFFLGLKTGDMSRGDTFNIPYDQL</sequence>
<dbReference type="Proteomes" id="UP000238322">
    <property type="component" value="Unassembled WGS sequence"/>
</dbReference>
<evidence type="ECO:0000256" key="4">
    <source>
        <dbReference type="ARBA" id="ARBA00023136"/>
    </source>
</evidence>
<accession>A0A2S8FQM3</accession>
<keyword evidence="2 5" id="KW-0812">Transmembrane</keyword>
<dbReference type="GO" id="GO:0006508">
    <property type="term" value="P:proteolysis"/>
    <property type="evidence" value="ECO:0007669"/>
    <property type="project" value="UniProtKB-KW"/>
</dbReference>
<dbReference type="AlphaFoldDB" id="A0A2S8FQM3"/>
<dbReference type="RefSeq" id="WP_105330210.1">
    <property type="nucleotide sequence ID" value="NZ_PUHY01000010.1"/>
</dbReference>
<dbReference type="SUPFAM" id="SSF55486">
    <property type="entry name" value="Metalloproteases ('zincins'), catalytic domain"/>
    <property type="match status" value="1"/>
</dbReference>
<comment type="subcellular location">
    <subcellularLocation>
        <location evidence="1">Membrane</location>
        <topology evidence="1">Single-pass membrane protein</topology>
    </subcellularLocation>
</comment>
<feature type="transmembrane region" description="Helical" evidence="5">
    <location>
        <begin position="21"/>
        <end position="42"/>
    </location>
</feature>
<keyword evidence="6" id="KW-0482">Metalloprotease</keyword>
<evidence type="ECO:0000256" key="5">
    <source>
        <dbReference type="SAM" id="Phobius"/>
    </source>
</evidence>
<dbReference type="OrthoDB" id="9774900at2"/>
<dbReference type="InterPro" id="IPR007343">
    <property type="entry name" value="Uncharacterised_pept_Zn_put"/>
</dbReference>
<evidence type="ECO:0000256" key="3">
    <source>
        <dbReference type="ARBA" id="ARBA00022989"/>
    </source>
</evidence>
<dbReference type="GO" id="GO:0008237">
    <property type="term" value="F:metallopeptidase activity"/>
    <property type="evidence" value="ECO:0007669"/>
    <property type="project" value="UniProtKB-KW"/>
</dbReference>
<comment type="caution">
    <text evidence="6">The sequence shown here is derived from an EMBL/GenBank/DDBJ whole genome shotgun (WGS) entry which is preliminary data.</text>
</comment>
<proteinExistence type="predicted"/>
<dbReference type="PANTHER" id="PTHR30168">
    <property type="entry name" value="PUTATIVE MEMBRANE PROTEIN YPFJ"/>
    <property type="match status" value="1"/>
</dbReference>
<dbReference type="EMBL" id="PUHY01000010">
    <property type="protein sequence ID" value="PQO34479.1"/>
    <property type="molecule type" value="Genomic_DNA"/>
</dbReference>
<evidence type="ECO:0000313" key="6">
    <source>
        <dbReference type="EMBL" id="PQO34479.1"/>
    </source>
</evidence>
<keyword evidence="6" id="KW-0378">Hydrolase</keyword>
<dbReference type="GO" id="GO:0016020">
    <property type="term" value="C:membrane"/>
    <property type="evidence" value="ECO:0007669"/>
    <property type="project" value="UniProtKB-SubCell"/>
</dbReference>
<dbReference type="PANTHER" id="PTHR30168:SF0">
    <property type="entry name" value="INNER MEMBRANE PROTEIN"/>
    <property type="match status" value="1"/>
</dbReference>
<name>A0A2S8FQM3_9BACT</name>
<gene>
    <name evidence="6" type="ORF">C5Y83_13245</name>
</gene>
<organism evidence="6 7">
    <name type="scientific">Blastopirellula marina</name>
    <dbReference type="NCBI Taxonomy" id="124"/>
    <lineage>
        <taxon>Bacteria</taxon>
        <taxon>Pseudomonadati</taxon>
        <taxon>Planctomycetota</taxon>
        <taxon>Planctomycetia</taxon>
        <taxon>Pirellulales</taxon>
        <taxon>Pirellulaceae</taxon>
        <taxon>Blastopirellula</taxon>
    </lineage>
</organism>
<evidence type="ECO:0000256" key="1">
    <source>
        <dbReference type="ARBA" id="ARBA00004167"/>
    </source>
</evidence>
<keyword evidence="4 5" id="KW-0472">Membrane</keyword>
<evidence type="ECO:0000313" key="7">
    <source>
        <dbReference type="Proteomes" id="UP000238322"/>
    </source>
</evidence>